<dbReference type="InterPro" id="IPR036514">
    <property type="entry name" value="SGNH_hydro_sf"/>
</dbReference>
<dbReference type="PANTHER" id="PTHR43784">
    <property type="entry name" value="GDSL-LIKE LIPASE/ACYLHYDROLASE, PUTATIVE (AFU_ORTHOLOGUE AFUA_2G00820)-RELATED"/>
    <property type="match status" value="1"/>
</dbReference>
<evidence type="ECO:0000313" key="4">
    <source>
        <dbReference type="Proteomes" id="UP000539111"/>
    </source>
</evidence>
<evidence type="ECO:0000259" key="2">
    <source>
        <dbReference type="Pfam" id="PF13472"/>
    </source>
</evidence>
<comment type="caution">
    <text evidence="3">The sequence shown here is derived from an EMBL/GenBank/DDBJ whole genome shotgun (WGS) entry which is preliminary data.</text>
</comment>
<evidence type="ECO:0000313" key="3">
    <source>
        <dbReference type="EMBL" id="NYI65954.1"/>
    </source>
</evidence>
<feature type="region of interest" description="Disordered" evidence="1">
    <location>
        <begin position="236"/>
        <end position="260"/>
    </location>
</feature>
<evidence type="ECO:0000256" key="1">
    <source>
        <dbReference type="SAM" id="MobiDB-lite"/>
    </source>
</evidence>
<name>A0A7Z0A7P5_9MICO</name>
<proteinExistence type="predicted"/>
<dbReference type="AlphaFoldDB" id="A0A7Z0A7P5"/>
<dbReference type="Proteomes" id="UP000539111">
    <property type="component" value="Unassembled WGS sequence"/>
</dbReference>
<keyword evidence="4" id="KW-1185">Reference proteome</keyword>
<dbReference type="CDD" id="cd01832">
    <property type="entry name" value="SGNH_hydrolase_like_1"/>
    <property type="match status" value="1"/>
</dbReference>
<dbReference type="InterPro" id="IPR053140">
    <property type="entry name" value="GDSL_Rv0518-like"/>
</dbReference>
<dbReference type="Pfam" id="PF13472">
    <property type="entry name" value="Lipase_GDSL_2"/>
    <property type="match status" value="1"/>
</dbReference>
<organism evidence="3 4">
    <name type="scientific">Spelaeicoccus albus</name>
    <dbReference type="NCBI Taxonomy" id="1280376"/>
    <lineage>
        <taxon>Bacteria</taxon>
        <taxon>Bacillati</taxon>
        <taxon>Actinomycetota</taxon>
        <taxon>Actinomycetes</taxon>
        <taxon>Micrococcales</taxon>
        <taxon>Brevibacteriaceae</taxon>
        <taxon>Spelaeicoccus</taxon>
    </lineage>
</organism>
<dbReference type="PANTHER" id="PTHR43784:SF2">
    <property type="entry name" value="GDSL-LIKE LIPASE_ACYLHYDROLASE, PUTATIVE (AFU_ORTHOLOGUE AFUA_2G00820)-RELATED"/>
    <property type="match status" value="1"/>
</dbReference>
<dbReference type="Gene3D" id="3.40.50.1110">
    <property type="entry name" value="SGNH hydrolase"/>
    <property type="match status" value="1"/>
</dbReference>
<dbReference type="RefSeq" id="WP_237248849.1">
    <property type="nucleotide sequence ID" value="NZ_JACBZP010000001.1"/>
</dbReference>
<sequence length="260" mass="28310">MTFSSFVALGDSFSEGLNDPAPGGDPDRFRGWADRLAEMLVVSPVGSPALRYANLAVRGKLLASIVDDQVPRAAELAPDLVTLCAGGNDCIRPAADPDELAARLDDAVQTLQAAGCTVMLANGFDTRMTPLLKALRGRVGVYNANMWTIAGRRGALMLDLWGLQSIQDLRLWSDDRLHLTSEGHELVARRALAVLEGRTAEDDELPPARPPRPLRQAVTEEAHWVREHLAPWVGRRLRGRSSGDGRSPKLPELTRVTPDK</sequence>
<accession>A0A7Z0A7P5</accession>
<reference evidence="3 4" key="1">
    <citation type="submission" date="2020-07" db="EMBL/GenBank/DDBJ databases">
        <title>Sequencing the genomes of 1000 actinobacteria strains.</title>
        <authorList>
            <person name="Klenk H.-P."/>
        </authorList>
    </citation>
    <scope>NUCLEOTIDE SEQUENCE [LARGE SCALE GENOMIC DNA]</scope>
    <source>
        <strain evidence="3 4">DSM 26341</strain>
    </source>
</reference>
<gene>
    <name evidence="3" type="ORF">BJY26_000260</name>
</gene>
<protein>
    <submittedName>
        <fullName evidence="3">Lysophospholipase L1-like esterase</fullName>
    </submittedName>
</protein>
<dbReference type="InterPro" id="IPR013830">
    <property type="entry name" value="SGNH_hydro"/>
</dbReference>
<dbReference type="EMBL" id="JACBZP010000001">
    <property type="protein sequence ID" value="NYI65954.1"/>
    <property type="molecule type" value="Genomic_DNA"/>
</dbReference>
<dbReference type="SUPFAM" id="SSF52266">
    <property type="entry name" value="SGNH hydrolase"/>
    <property type="match status" value="1"/>
</dbReference>
<feature type="domain" description="SGNH hydrolase-type esterase" evidence="2">
    <location>
        <begin position="8"/>
        <end position="186"/>
    </location>
</feature>